<organism evidence="6 7">
    <name type="scientific">Lentzea albidocapillata subsp. violacea</name>
    <dbReference type="NCBI Taxonomy" id="128104"/>
    <lineage>
        <taxon>Bacteria</taxon>
        <taxon>Bacillati</taxon>
        <taxon>Actinomycetota</taxon>
        <taxon>Actinomycetes</taxon>
        <taxon>Pseudonocardiales</taxon>
        <taxon>Pseudonocardiaceae</taxon>
        <taxon>Lentzea</taxon>
    </lineage>
</organism>
<dbReference type="NCBIfam" id="TIGR02136">
    <property type="entry name" value="ptsS_2"/>
    <property type="match status" value="1"/>
</dbReference>
<evidence type="ECO:0000256" key="4">
    <source>
        <dbReference type="RuleBase" id="RU367119"/>
    </source>
</evidence>
<comment type="function">
    <text evidence="4">Involved in the system for phosphate transport across the cytoplasmic membrane.</text>
</comment>
<evidence type="ECO:0000256" key="1">
    <source>
        <dbReference type="ARBA" id="ARBA00008725"/>
    </source>
</evidence>
<dbReference type="InterPro" id="IPR024370">
    <property type="entry name" value="PBP_domain"/>
</dbReference>
<dbReference type="PROSITE" id="PS51257">
    <property type="entry name" value="PROKAR_LIPOPROTEIN"/>
    <property type="match status" value="1"/>
</dbReference>
<dbReference type="CDD" id="cd13654">
    <property type="entry name" value="PBP2_phosphate_like_2"/>
    <property type="match status" value="1"/>
</dbReference>
<dbReference type="SUPFAM" id="SSF53850">
    <property type="entry name" value="Periplasmic binding protein-like II"/>
    <property type="match status" value="1"/>
</dbReference>
<dbReference type="Pfam" id="PF12849">
    <property type="entry name" value="PBP_like_2"/>
    <property type="match status" value="1"/>
</dbReference>
<dbReference type="Proteomes" id="UP000199682">
    <property type="component" value="Unassembled WGS sequence"/>
</dbReference>
<feature type="domain" description="PBP" evidence="5">
    <location>
        <begin position="36"/>
        <end position="292"/>
    </location>
</feature>
<reference evidence="7" key="1">
    <citation type="submission" date="2016-10" db="EMBL/GenBank/DDBJ databases">
        <authorList>
            <person name="Varghese N."/>
            <person name="Submissions S."/>
        </authorList>
    </citation>
    <scope>NUCLEOTIDE SEQUENCE [LARGE SCALE GENOMIC DNA]</scope>
    <source>
        <strain evidence="7">DSM 44796</strain>
    </source>
</reference>
<dbReference type="GO" id="GO:0042301">
    <property type="term" value="F:phosphate ion binding"/>
    <property type="evidence" value="ECO:0007669"/>
    <property type="project" value="UniProtKB-UniRule"/>
</dbReference>
<dbReference type="GO" id="GO:0006817">
    <property type="term" value="P:phosphate ion transport"/>
    <property type="evidence" value="ECO:0007669"/>
    <property type="project" value="UniProtKB-UniRule"/>
</dbReference>
<dbReference type="InterPro" id="IPR011862">
    <property type="entry name" value="Phos-bd"/>
</dbReference>
<evidence type="ECO:0000313" key="6">
    <source>
        <dbReference type="EMBL" id="SDN07014.1"/>
    </source>
</evidence>
<dbReference type="Gene3D" id="3.40.190.10">
    <property type="entry name" value="Periplasmic binding protein-like II"/>
    <property type="match status" value="2"/>
</dbReference>
<evidence type="ECO:0000256" key="3">
    <source>
        <dbReference type="ARBA" id="ARBA00022729"/>
    </source>
</evidence>
<dbReference type="InterPro" id="IPR050811">
    <property type="entry name" value="Phosphate_ABC_transporter"/>
</dbReference>
<evidence type="ECO:0000259" key="5">
    <source>
        <dbReference type="Pfam" id="PF12849"/>
    </source>
</evidence>
<comment type="similarity">
    <text evidence="1 4">Belongs to the PstS family.</text>
</comment>
<evidence type="ECO:0000313" key="7">
    <source>
        <dbReference type="Proteomes" id="UP000199682"/>
    </source>
</evidence>
<keyword evidence="4" id="KW-0592">Phosphate transport</keyword>
<dbReference type="PANTHER" id="PTHR30570:SF1">
    <property type="entry name" value="PHOSPHATE-BINDING PROTEIN PSTS"/>
    <property type="match status" value="1"/>
</dbReference>
<proteinExistence type="inferred from homology"/>
<gene>
    <name evidence="6" type="ORF">SAMN04488074_13326</name>
</gene>
<dbReference type="AlphaFoldDB" id="A0A1G9YD64"/>
<keyword evidence="2 4" id="KW-0813">Transport</keyword>
<evidence type="ECO:0000256" key="2">
    <source>
        <dbReference type="ARBA" id="ARBA00022448"/>
    </source>
</evidence>
<feature type="signal peptide" evidence="4">
    <location>
        <begin position="1"/>
        <end position="24"/>
    </location>
</feature>
<keyword evidence="3 4" id="KW-0732">Signal</keyword>
<protein>
    <recommendedName>
        <fullName evidence="4">Phosphate-binding protein</fullName>
    </recommendedName>
</protein>
<dbReference type="EMBL" id="FNET01000033">
    <property type="protein sequence ID" value="SDN07014.1"/>
    <property type="molecule type" value="Genomic_DNA"/>
</dbReference>
<dbReference type="PANTHER" id="PTHR30570">
    <property type="entry name" value="PERIPLASMIC PHOSPHATE BINDING COMPONENT OF PHOSPHATE ABC TRANSPORTER"/>
    <property type="match status" value="1"/>
</dbReference>
<dbReference type="RefSeq" id="WP_218131099.1">
    <property type="nucleotide sequence ID" value="NZ_FNET01000033.1"/>
</dbReference>
<name>A0A1G9YD64_9PSEU</name>
<accession>A0A1G9YD64</accession>
<sequence>MTIRQVKRAHVLSVVAVAALTLSACGGQNNGSGSESGGEQLSGPVVIDGSSTVEPLSIAAAELFMEKNSGVQVSVSASGTGGGFKKFCVGETDISGASRPIKAEEGKVCTEKGVNYTELQVANDALTVVVHKENTWAECLTVAQLKKIWEPDSKVANWKEVDPSFPDQKLDLYGAGADSGTFDYFTGAINGKEGASRKDYNPTENDNITVQGVSGSKGGLGYFGFSYFEENADKLKAVKIDGGKGKGCVEPSVKAAQDGSYSPLARPLFIYPSDAGLKKVQVEKFVEFYLTNNDDIVKAARFVPLTEDQKKKAKDELAALQAKAAGK</sequence>
<feature type="chain" id="PRO_5039747713" description="Phosphate-binding protein" evidence="4">
    <location>
        <begin position="25"/>
        <end position="327"/>
    </location>
</feature>